<accession>A0A9D4CXL4</accession>
<organism evidence="3 4">
    <name type="scientific">Dreissena polymorpha</name>
    <name type="common">Zebra mussel</name>
    <name type="synonym">Mytilus polymorpha</name>
    <dbReference type="NCBI Taxonomy" id="45954"/>
    <lineage>
        <taxon>Eukaryota</taxon>
        <taxon>Metazoa</taxon>
        <taxon>Spiralia</taxon>
        <taxon>Lophotrochozoa</taxon>
        <taxon>Mollusca</taxon>
        <taxon>Bivalvia</taxon>
        <taxon>Autobranchia</taxon>
        <taxon>Heteroconchia</taxon>
        <taxon>Euheterodonta</taxon>
        <taxon>Imparidentia</taxon>
        <taxon>Neoheterodontei</taxon>
        <taxon>Myida</taxon>
        <taxon>Dreissenoidea</taxon>
        <taxon>Dreissenidae</taxon>
        <taxon>Dreissena</taxon>
    </lineage>
</organism>
<proteinExistence type="predicted"/>
<dbReference type="EMBL" id="JAIWYP010000011">
    <property type="protein sequence ID" value="KAH3734877.1"/>
    <property type="molecule type" value="Genomic_DNA"/>
</dbReference>
<reference evidence="3" key="1">
    <citation type="journal article" date="2019" name="bioRxiv">
        <title>The Genome of the Zebra Mussel, Dreissena polymorpha: A Resource for Invasive Species Research.</title>
        <authorList>
            <person name="McCartney M.A."/>
            <person name="Auch B."/>
            <person name="Kono T."/>
            <person name="Mallez S."/>
            <person name="Zhang Y."/>
            <person name="Obille A."/>
            <person name="Becker A."/>
            <person name="Abrahante J.E."/>
            <person name="Garbe J."/>
            <person name="Badalamenti J.P."/>
            <person name="Herman A."/>
            <person name="Mangelson H."/>
            <person name="Liachko I."/>
            <person name="Sullivan S."/>
            <person name="Sone E.D."/>
            <person name="Koren S."/>
            <person name="Silverstein K.A.T."/>
            <person name="Beckman K.B."/>
            <person name="Gohl D.M."/>
        </authorList>
    </citation>
    <scope>NUCLEOTIDE SEQUENCE</scope>
    <source>
        <strain evidence="3">Duluth1</strain>
        <tissue evidence="3">Whole animal</tissue>
    </source>
</reference>
<comment type="caution">
    <text evidence="3">The sequence shown here is derived from an EMBL/GenBank/DDBJ whole genome shotgun (WGS) entry which is preliminary data.</text>
</comment>
<dbReference type="EMBL" id="JAIWYP010000011">
    <property type="protein sequence ID" value="KAH3734880.1"/>
    <property type="molecule type" value="Genomic_DNA"/>
</dbReference>
<reference evidence="3" key="2">
    <citation type="submission" date="2020-11" db="EMBL/GenBank/DDBJ databases">
        <authorList>
            <person name="McCartney M.A."/>
            <person name="Auch B."/>
            <person name="Kono T."/>
            <person name="Mallez S."/>
            <person name="Becker A."/>
            <person name="Gohl D.M."/>
            <person name="Silverstein K.A.T."/>
            <person name="Koren S."/>
            <person name="Bechman K.B."/>
            <person name="Herman A."/>
            <person name="Abrahante J.E."/>
            <person name="Garbe J."/>
        </authorList>
    </citation>
    <scope>NUCLEOTIDE SEQUENCE</scope>
    <source>
        <strain evidence="3">Duluth1</strain>
        <tissue evidence="3">Whole animal</tissue>
    </source>
</reference>
<sequence>MVNVSVLSCAIGEAVLPARKPICPAWYHQPSAHSPGWWSPYRPCKVSSRYSSSVSPPAQNNTGEQVAVV</sequence>
<dbReference type="Proteomes" id="UP000828390">
    <property type="component" value="Unassembled WGS sequence"/>
</dbReference>
<protein>
    <submittedName>
        <fullName evidence="3">Uncharacterized protein</fullName>
    </submittedName>
</protein>
<evidence type="ECO:0000313" key="4">
    <source>
        <dbReference type="Proteomes" id="UP000828390"/>
    </source>
</evidence>
<keyword evidence="4" id="KW-1185">Reference proteome</keyword>
<gene>
    <name evidence="2" type="ORF">DPMN_041328</name>
    <name evidence="3" type="ORF">DPMN_041331</name>
</gene>
<name>A0A9D4CXL4_DREPO</name>
<evidence type="ECO:0000313" key="2">
    <source>
        <dbReference type="EMBL" id="KAH3734877.1"/>
    </source>
</evidence>
<evidence type="ECO:0000313" key="3">
    <source>
        <dbReference type="EMBL" id="KAH3734880.1"/>
    </source>
</evidence>
<dbReference type="AlphaFoldDB" id="A0A9D4CXL4"/>
<feature type="region of interest" description="Disordered" evidence="1">
    <location>
        <begin position="49"/>
        <end position="69"/>
    </location>
</feature>
<feature type="compositionally biased region" description="Polar residues" evidence="1">
    <location>
        <begin position="56"/>
        <end position="69"/>
    </location>
</feature>
<evidence type="ECO:0000256" key="1">
    <source>
        <dbReference type="SAM" id="MobiDB-lite"/>
    </source>
</evidence>